<reference evidence="1 2" key="1">
    <citation type="submission" date="2020-08" db="EMBL/GenBank/DDBJ databases">
        <title>Genomic Encyclopedia of Type Strains, Phase IV (KMG-V): Genome sequencing to study the core and pangenomes of soil and plant-associated prokaryotes.</title>
        <authorList>
            <person name="Whitman W."/>
        </authorList>
    </citation>
    <scope>NUCLEOTIDE SEQUENCE [LARGE SCALE GENOMIC DNA]</scope>
    <source>
        <strain evidence="1 2">SEMIA 4013</strain>
    </source>
</reference>
<evidence type="ECO:0000313" key="2">
    <source>
        <dbReference type="Proteomes" id="UP000518681"/>
    </source>
</evidence>
<proteinExistence type="predicted"/>
<evidence type="ECO:0000313" key="1">
    <source>
        <dbReference type="EMBL" id="MBB6199292.1"/>
    </source>
</evidence>
<sequence length="85" mass="9224">MWLIGALSVRGALNDRFWNGGKREFYHCAARGPKLAAFPAVMGRDRDGNGAWGAFLAVLAGEFRAVPNGGFSARPARNPAPRPRR</sequence>
<dbReference type="EMBL" id="JACIIK010000001">
    <property type="protein sequence ID" value="MBB6199292.1"/>
    <property type="molecule type" value="Genomic_DNA"/>
</dbReference>
<organism evidence="1 2">
    <name type="scientific">Paraburkholderia fungorum</name>
    <dbReference type="NCBI Taxonomy" id="134537"/>
    <lineage>
        <taxon>Bacteria</taxon>
        <taxon>Pseudomonadati</taxon>
        <taxon>Pseudomonadota</taxon>
        <taxon>Betaproteobacteria</taxon>
        <taxon>Burkholderiales</taxon>
        <taxon>Burkholderiaceae</taxon>
        <taxon>Paraburkholderia</taxon>
    </lineage>
</organism>
<dbReference type="AlphaFoldDB" id="A0AAW3UL85"/>
<protein>
    <submittedName>
        <fullName evidence="1">Uncharacterized protein</fullName>
    </submittedName>
</protein>
<comment type="caution">
    <text evidence="1">The sequence shown here is derived from an EMBL/GenBank/DDBJ whole genome shotgun (WGS) entry which is preliminary data.</text>
</comment>
<name>A0AAW3UL85_9BURK</name>
<dbReference type="Proteomes" id="UP000518681">
    <property type="component" value="Unassembled WGS sequence"/>
</dbReference>
<accession>A0AAW3UL85</accession>
<gene>
    <name evidence="1" type="ORF">GGD69_000113</name>
</gene>